<dbReference type="AlphaFoldDB" id="A0A0D2B8M4"/>
<keyword evidence="4 10" id="KW-0479">Metal-binding</keyword>
<keyword evidence="6 10" id="KW-0408">Iron</keyword>
<keyword evidence="3 10" id="KW-0349">Heme</keyword>
<evidence type="ECO:0000256" key="2">
    <source>
        <dbReference type="ARBA" id="ARBA00007255"/>
    </source>
</evidence>
<keyword evidence="13" id="KW-1185">Reference proteome</keyword>
<feature type="compositionally biased region" description="Low complexity" evidence="11">
    <location>
        <begin position="8"/>
        <end position="22"/>
    </location>
</feature>
<proteinExistence type="inferred from homology"/>
<evidence type="ECO:0000256" key="8">
    <source>
        <dbReference type="ARBA" id="ARBA00023136"/>
    </source>
</evidence>
<dbReference type="Pfam" id="PF01265">
    <property type="entry name" value="Cyto_heme_lyase"/>
    <property type="match status" value="1"/>
</dbReference>
<evidence type="ECO:0000256" key="11">
    <source>
        <dbReference type="SAM" id="MobiDB-lite"/>
    </source>
</evidence>
<keyword evidence="9 10" id="KW-0456">Lyase</keyword>
<dbReference type="GO" id="GO:0046872">
    <property type="term" value="F:metal ion binding"/>
    <property type="evidence" value="ECO:0007669"/>
    <property type="project" value="UniProtKB-KW"/>
</dbReference>
<dbReference type="InterPro" id="IPR000511">
    <property type="entry name" value="Holocyt_c/c1_synthase"/>
</dbReference>
<comment type="subcellular location">
    <subcellularLocation>
        <location evidence="1 10">Mitochondrion inner membrane</location>
    </subcellularLocation>
</comment>
<evidence type="ECO:0000256" key="3">
    <source>
        <dbReference type="ARBA" id="ARBA00022617"/>
    </source>
</evidence>
<dbReference type="PANTHER" id="PTHR12743:SF3">
    <property type="entry name" value="HOLOCYTOCHROME-C SYNTHASE"/>
    <property type="match status" value="1"/>
</dbReference>
<dbReference type="RefSeq" id="XP_016268742.1">
    <property type="nucleotide sequence ID" value="XM_016401689.1"/>
</dbReference>
<keyword evidence="8 10" id="KW-0472">Membrane</keyword>
<dbReference type="PANTHER" id="PTHR12743">
    <property type="entry name" value="CYTOCHROME C1 HEME LYASE"/>
    <property type="match status" value="1"/>
</dbReference>
<accession>A0A0D2B8M4</accession>
<feature type="region of interest" description="Disordered" evidence="11">
    <location>
        <begin position="1"/>
        <end position="139"/>
    </location>
</feature>
<dbReference type="GO" id="GO:0005743">
    <property type="term" value="C:mitochondrial inner membrane"/>
    <property type="evidence" value="ECO:0007669"/>
    <property type="project" value="UniProtKB-SubCell"/>
</dbReference>
<dbReference type="EMBL" id="KN847332">
    <property type="protein sequence ID" value="KIW48526.1"/>
    <property type="molecule type" value="Genomic_DNA"/>
</dbReference>
<evidence type="ECO:0000256" key="10">
    <source>
        <dbReference type="RuleBase" id="RU363130"/>
    </source>
</evidence>
<dbReference type="VEuPathDB" id="FungiDB:PV06_01102"/>
<dbReference type="GO" id="GO:0004408">
    <property type="term" value="F:holocytochrome-c synthase activity"/>
    <property type="evidence" value="ECO:0007669"/>
    <property type="project" value="UniProtKB-EC"/>
</dbReference>
<reference evidence="12 13" key="1">
    <citation type="submission" date="2015-01" db="EMBL/GenBank/DDBJ databases">
        <title>The Genome Sequence of Exophiala oligosperma CBS72588.</title>
        <authorList>
            <consortium name="The Broad Institute Genomics Platform"/>
            <person name="Cuomo C."/>
            <person name="de Hoog S."/>
            <person name="Gorbushina A."/>
            <person name="Stielow B."/>
            <person name="Teixiera M."/>
            <person name="Abouelleil A."/>
            <person name="Chapman S.B."/>
            <person name="Priest M."/>
            <person name="Young S.K."/>
            <person name="Wortman J."/>
            <person name="Nusbaum C."/>
            <person name="Birren B."/>
        </authorList>
    </citation>
    <scope>NUCLEOTIDE SEQUENCE [LARGE SCALE GENOMIC DNA]</scope>
    <source>
        <strain evidence="12 13">CBS 72588</strain>
    </source>
</reference>
<evidence type="ECO:0000256" key="4">
    <source>
        <dbReference type="ARBA" id="ARBA00022723"/>
    </source>
</evidence>
<evidence type="ECO:0000256" key="9">
    <source>
        <dbReference type="ARBA" id="ARBA00023239"/>
    </source>
</evidence>
<dbReference type="GeneID" id="27353176"/>
<dbReference type="EC" id="4.4.1.17" evidence="10"/>
<gene>
    <name evidence="12" type="ORF">PV06_01102</name>
</gene>
<dbReference type="HOGENOM" id="CLU_048602_0_0_1"/>
<feature type="compositionally biased region" description="Polar residues" evidence="11">
    <location>
        <begin position="102"/>
        <end position="117"/>
    </location>
</feature>
<evidence type="ECO:0000313" key="12">
    <source>
        <dbReference type="EMBL" id="KIW48526.1"/>
    </source>
</evidence>
<protein>
    <recommendedName>
        <fullName evidence="10">Holocytochrome c-type synthase</fullName>
        <ecNumber evidence="10">4.4.1.17</ecNumber>
    </recommendedName>
</protein>
<dbReference type="Proteomes" id="UP000053342">
    <property type="component" value="Unassembled WGS sequence"/>
</dbReference>
<feature type="compositionally biased region" description="Low complexity" evidence="11">
    <location>
        <begin position="63"/>
        <end position="93"/>
    </location>
</feature>
<sequence>MGWFWADSPRSNPAVVAPSSASSPPPSCPMHKPSESNAAPFPPRQDAPRSIPSSCPVSRDPNHPLLHSLQPQSSSPSTTEAQHTTSSTSSTLSKLNPLNYMPSLSNARPTDSPQSVSLPLDRETSTIPRADNDENWEYPSPQQMYNAMLRKGYTDTPAEHVESMVAVHNFLNEGAWREIEEWERIFAPGLSHGWEICSKGEKGIAFERAKQEFLAARREALGLPANQEEEQRKPKLVRFQGRPKEPSPKARMLGMMGMIMPEKFGGEPPFDRHDWYVARKNPDGTVTEVRYVIDYYSGGVQATGEPVFYLDIRPALDTPTAAVERAMRWGGDIWHRASGASAREAAKRDAENNNRG</sequence>
<dbReference type="OrthoDB" id="1158011at2759"/>
<keyword evidence="7 10" id="KW-0496">Mitochondrion</keyword>
<comment type="function">
    <text evidence="10">Lyase that catalyzes the covalent linking of the heme group to the cytochrome C apoprotein to produce the mature functional cytochrome.</text>
</comment>
<comment type="catalytic activity">
    <reaction evidence="10">
        <text>holo-[cytochrome c] = apo-[cytochrome c] + heme b</text>
        <dbReference type="Rhea" id="RHEA:22648"/>
        <dbReference type="Rhea" id="RHEA-COMP:10725"/>
        <dbReference type="Rhea" id="RHEA-COMP:10726"/>
        <dbReference type="ChEBI" id="CHEBI:29950"/>
        <dbReference type="ChEBI" id="CHEBI:60344"/>
        <dbReference type="ChEBI" id="CHEBI:83739"/>
        <dbReference type="EC" id="4.4.1.17"/>
    </reaction>
</comment>
<keyword evidence="5 10" id="KW-0999">Mitochondrion inner membrane</keyword>
<organism evidence="12 13">
    <name type="scientific">Exophiala oligosperma</name>
    <dbReference type="NCBI Taxonomy" id="215243"/>
    <lineage>
        <taxon>Eukaryota</taxon>
        <taxon>Fungi</taxon>
        <taxon>Dikarya</taxon>
        <taxon>Ascomycota</taxon>
        <taxon>Pezizomycotina</taxon>
        <taxon>Eurotiomycetes</taxon>
        <taxon>Chaetothyriomycetidae</taxon>
        <taxon>Chaetothyriales</taxon>
        <taxon>Herpotrichiellaceae</taxon>
        <taxon>Exophiala</taxon>
    </lineage>
</organism>
<evidence type="ECO:0000256" key="1">
    <source>
        <dbReference type="ARBA" id="ARBA00004273"/>
    </source>
</evidence>
<dbReference type="PROSITE" id="PS00821">
    <property type="entry name" value="CYTO_HEME_LYASE_1"/>
    <property type="match status" value="1"/>
</dbReference>
<dbReference type="PROSITE" id="PS00822">
    <property type="entry name" value="CYTO_HEME_LYASE_2"/>
    <property type="match status" value="1"/>
</dbReference>
<comment type="similarity">
    <text evidence="2 10">Belongs to the cytochrome c-type heme lyase family.</text>
</comment>
<evidence type="ECO:0000256" key="6">
    <source>
        <dbReference type="ARBA" id="ARBA00023004"/>
    </source>
</evidence>
<evidence type="ECO:0000313" key="13">
    <source>
        <dbReference type="Proteomes" id="UP000053342"/>
    </source>
</evidence>
<dbReference type="STRING" id="215243.A0A0D2B8M4"/>
<evidence type="ECO:0000256" key="5">
    <source>
        <dbReference type="ARBA" id="ARBA00022792"/>
    </source>
</evidence>
<name>A0A0D2B8M4_9EURO</name>
<evidence type="ECO:0000256" key="7">
    <source>
        <dbReference type="ARBA" id="ARBA00023128"/>
    </source>
</evidence>